<protein>
    <submittedName>
        <fullName evidence="1">Uncharacterized protein</fullName>
    </submittedName>
</protein>
<dbReference type="EMBL" id="JAGEPF010000040">
    <property type="protein sequence ID" value="MBO2465000.1"/>
    <property type="molecule type" value="Genomic_DNA"/>
</dbReference>
<proteinExistence type="predicted"/>
<reference evidence="1 2" key="1">
    <citation type="submission" date="2021-03" db="EMBL/GenBank/DDBJ databases">
        <title>Actinomadura violae sp. nov., isolated from lichen in Thailand.</title>
        <authorList>
            <person name="Kanchanasin P."/>
            <person name="Saeng-In P."/>
            <person name="Phongsopitanun W."/>
            <person name="Yuki M."/>
            <person name="Kudo T."/>
            <person name="Ohkuma M."/>
            <person name="Tanasupawat S."/>
        </authorList>
    </citation>
    <scope>NUCLEOTIDE SEQUENCE [LARGE SCALE GENOMIC DNA]</scope>
    <source>
        <strain evidence="1 2">LCR2-06</strain>
    </source>
</reference>
<evidence type="ECO:0000313" key="1">
    <source>
        <dbReference type="EMBL" id="MBO2465000.1"/>
    </source>
</evidence>
<accession>A0ABS3S7M1</accession>
<dbReference type="Proteomes" id="UP000680206">
    <property type="component" value="Unassembled WGS sequence"/>
</dbReference>
<gene>
    <name evidence="1" type="ORF">J4709_46285</name>
</gene>
<evidence type="ECO:0000313" key="2">
    <source>
        <dbReference type="Proteomes" id="UP000680206"/>
    </source>
</evidence>
<dbReference type="RefSeq" id="WP_208251863.1">
    <property type="nucleotide sequence ID" value="NZ_JAGEPF010000040.1"/>
</dbReference>
<comment type="caution">
    <text evidence="1">The sequence shown here is derived from an EMBL/GenBank/DDBJ whole genome shotgun (WGS) entry which is preliminary data.</text>
</comment>
<organism evidence="1 2">
    <name type="scientific">Actinomadura violacea</name>
    <dbReference type="NCBI Taxonomy" id="2819934"/>
    <lineage>
        <taxon>Bacteria</taxon>
        <taxon>Bacillati</taxon>
        <taxon>Actinomycetota</taxon>
        <taxon>Actinomycetes</taxon>
        <taxon>Streptosporangiales</taxon>
        <taxon>Thermomonosporaceae</taxon>
        <taxon>Actinomadura</taxon>
    </lineage>
</organism>
<name>A0ABS3S7M1_9ACTN</name>
<sequence>MTSPSGAERRLTLADLHGWVYRPCGCVVCYQNTLTYFGVHERCPWAQERQDQATERAFIELDPDRPRRTPAEWLAETIASADRSYTSMAHYGPDPDADPEGARRWDAEVRRQIPRYGRTPSGRPIYSTTDPDYGRLLCVCGFVWADDHSPGDGTGCPEHLRRPRDPNSPAEQIYRRQYAEWLAQWRRSRIHLAS</sequence>
<keyword evidence="2" id="KW-1185">Reference proteome</keyword>